<dbReference type="InterPro" id="IPR050631">
    <property type="entry name" value="PheA/TfdB_FAD_monoxygenase"/>
</dbReference>
<organism evidence="3 4">
    <name type="scientific">Streptomyces griseoviridis</name>
    <dbReference type="NCBI Taxonomy" id="45398"/>
    <lineage>
        <taxon>Bacteria</taxon>
        <taxon>Bacillati</taxon>
        <taxon>Actinomycetota</taxon>
        <taxon>Actinomycetes</taxon>
        <taxon>Kitasatosporales</taxon>
        <taxon>Streptomycetaceae</taxon>
        <taxon>Streptomyces</taxon>
    </lineage>
</organism>
<reference evidence="3" key="2">
    <citation type="submission" date="2020-09" db="EMBL/GenBank/DDBJ databases">
        <authorList>
            <person name="Sun Q."/>
            <person name="Ohkuma M."/>
        </authorList>
    </citation>
    <scope>NUCLEOTIDE SEQUENCE</scope>
    <source>
        <strain evidence="3">JCM 4234</strain>
    </source>
</reference>
<dbReference type="NCBIfam" id="NF004829">
    <property type="entry name" value="PRK06183.1-3"/>
    <property type="match status" value="1"/>
</dbReference>
<evidence type="ECO:0000256" key="1">
    <source>
        <dbReference type="ARBA" id="ARBA00023002"/>
    </source>
</evidence>
<evidence type="ECO:0000313" key="3">
    <source>
        <dbReference type="EMBL" id="GGS50154.1"/>
    </source>
</evidence>
<comment type="caution">
    <text evidence="3">The sequence shown here is derived from an EMBL/GenBank/DDBJ whole genome shotgun (WGS) entry which is preliminary data.</text>
</comment>
<dbReference type="PANTHER" id="PTHR43476:SF3">
    <property type="entry name" value="FAD-BINDING MONOOXYGENASE"/>
    <property type="match status" value="1"/>
</dbReference>
<proteinExistence type="predicted"/>
<dbReference type="PANTHER" id="PTHR43476">
    <property type="entry name" value="3-(3-HYDROXY-PHENYL)PROPIONATE/3-HYDROXYCINNAMIC ACID HYDROXYLASE"/>
    <property type="match status" value="1"/>
</dbReference>
<keyword evidence="4" id="KW-1185">Reference proteome</keyword>
<dbReference type="Pfam" id="PF01494">
    <property type="entry name" value="FAD_binding_3"/>
    <property type="match status" value="1"/>
</dbReference>
<dbReference type="SUPFAM" id="SSF51905">
    <property type="entry name" value="FAD/NAD(P)-binding domain"/>
    <property type="match status" value="1"/>
</dbReference>
<protein>
    <submittedName>
        <fullName evidence="3">3-(3-hydroxyphenyl)propionate hydroxylase</fullName>
    </submittedName>
</protein>
<sequence>MDVETDVLIVGDGPVGQTLAILMAQRGWQVTVVDRWPEPYTLSRAVAFDSEAARTLATLGLSEYIATETEPSGRYVWQNADGQILLDIQGSPTGWCHWPDSSSMFQPGLESALSARGARLPTLRVLRGLEAVEATDHGGHVELTCVDRAGERRVLSARWLVGCDGANSFVRECIGPAMRDLGFSHDWLICDVVLHQPRAFDPNNLQICDPARPRTAASAGPGHRRWEFMRLEDEPIEELDTEESAWRLLKTFDLSPDNATLLRHAVYTFQARWAEQWRAGRMLIAGDAAHVMPPFAGQGMCSGIRDAANLSWKLDLVLRGKAGDHVLDTYVAERAQHVRHGVRMSVDLGKVICQLDPVAAADRDVAMMAARERGVGKGAPQAPVHPLRTGLLQRGGGAAGGRLAGRLSPQGRVRRGTETGLFDDIVGTGFVLLCAEDPRRHLDARTEETLKELDVRLVTVVPDDAPSGAADPDVVADTDRLYLPYLAEAGARAVLVRPDHYVYGQVVADEDYVALFDDLRQRLSAPAPVPAA</sequence>
<dbReference type="GO" id="GO:0071949">
    <property type="term" value="F:FAD binding"/>
    <property type="evidence" value="ECO:0007669"/>
    <property type="project" value="InterPro"/>
</dbReference>
<dbReference type="GO" id="GO:0019622">
    <property type="term" value="P:3-(3-hydroxy)phenylpropionate catabolic process"/>
    <property type="evidence" value="ECO:0007669"/>
    <property type="project" value="TreeGrafter"/>
</dbReference>
<dbReference type="EMBL" id="BMSL01000014">
    <property type="protein sequence ID" value="GGS50154.1"/>
    <property type="molecule type" value="Genomic_DNA"/>
</dbReference>
<dbReference type="InterPro" id="IPR036188">
    <property type="entry name" value="FAD/NAD-bd_sf"/>
</dbReference>
<dbReference type="GO" id="GO:0008688">
    <property type="term" value="F:3-(3-hydroxyphenyl)propionate hydroxylase activity"/>
    <property type="evidence" value="ECO:0007669"/>
    <property type="project" value="TreeGrafter"/>
</dbReference>
<evidence type="ECO:0000313" key="4">
    <source>
        <dbReference type="Proteomes" id="UP000653493"/>
    </source>
</evidence>
<dbReference type="Gene3D" id="3.30.70.2450">
    <property type="match status" value="1"/>
</dbReference>
<gene>
    <name evidence="3" type="primary">mhpA</name>
    <name evidence="3" type="ORF">GCM10010238_44590</name>
</gene>
<dbReference type="InterPro" id="IPR002938">
    <property type="entry name" value="FAD-bd"/>
</dbReference>
<evidence type="ECO:0000259" key="2">
    <source>
        <dbReference type="Pfam" id="PF01494"/>
    </source>
</evidence>
<dbReference type="AlphaFoldDB" id="A0A918LHZ6"/>
<reference evidence="3" key="1">
    <citation type="journal article" date="2014" name="Int. J. Syst. Evol. Microbiol.">
        <title>Complete genome sequence of Corynebacterium casei LMG S-19264T (=DSM 44701T), isolated from a smear-ripened cheese.</title>
        <authorList>
            <consortium name="US DOE Joint Genome Institute (JGI-PGF)"/>
            <person name="Walter F."/>
            <person name="Albersmeier A."/>
            <person name="Kalinowski J."/>
            <person name="Ruckert C."/>
        </authorList>
    </citation>
    <scope>NUCLEOTIDE SEQUENCE</scope>
    <source>
        <strain evidence="3">JCM 4234</strain>
    </source>
</reference>
<accession>A0A918LHZ6</accession>
<dbReference type="Gene3D" id="3.40.30.120">
    <property type="match status" value="1"/>
</dbReference>
<dbReference type="Proteomes" id="UP000653493">
    <property type="component" value="Unassembled WGS sequence"/>
</dbReference>
<feature type="domain" description="FAD-binding" evidence="2">
    <location>
        <begin position="4"/>
        <end position="343"/>
    </location>
</feature>
<dbReference type="PRINTS" id="PR00420">
    <property type="entry name" value="RNGMNOXGNASE"/>
</dbReference>
<keyword evidence="1" id="KW-0560">Oxidoreductase</keyword>
<dbReference type="Gene3D" id="3.50.50.60">
    <property type="entry name" value="FAD/NAD(P)-binding domain"/>
    <property type="match status" value="1"/>
</dbReference>
<name>A0A918LHZ6_STRGD</name>